<comment type="caution">
    <text evidence="1">The sequence shown here is derived from an EMBL/GenBank/DDBJ whole genome shotgun (WGS) entry which is preliminary data.</text>
</comment>
<dbReference type="PANTHER" id="PTHR12224">
    <property type="entry name" value="BETA-1,4-MANNOSYL-GLYCOPROTEIN BETA-1,4-N-ACETYLGLUCOSAMINYL-TRANSFERASE"/>
    <property type="match status" value="1"/>
</dbReference>
<dbReference type="GO" id="GO:0006044">
    <property type="term" value="P:N-acetylglucosamine metabolic process"/>
    <property type="evidence" value="ECO:0007669"/>
    <property type="project" value="TreeGrafter"/>
</dbReference>
<evidence type="ECO:0008006" key="3">
    <source>
        <dbReference type="Google" id="ProtNLM"/>
    </source>
</evidence>
<dbReference type="AlphaFoldDB" id="A0A9P5SX77"/>
<dbReference type="GO" id="GO:0003830">
    <property type="term" value="F:beta-1,4-mannosylglycoprotein 4-beta-N-acetylglucosaminyltransferase activity"/>
    <property type="evidence" value="ECO:0007669"/>
    <property type="project" value="InterPro"/>
</dbReference>
<dbReference type="PANTHER" id="PTHR12224:SF0">
    <property type="entry name" value="BETA-1,4-MANNOSYL-GLYCOPROTEIN 4-BETA-N-ACETYLGLUCOSAMINYLTRANSFERASE"/>
    <property type="match status" value="1"/>
</dbReference>
<evidence type="ECO:0000313" key="2">
    <source>
        <dbReference type="Proteomes" id="UP000696485"/>
    </source>
</evidence>
<dbReference type="Proteomes" id="UP000696485">
    <property type="component" value="Unassembled WGS sequence"/>
</dbReference>
<gene>
    <name evidence="1" type="ORF">BG006_002800</name>
</gene>
<dbReference type="EMBL" id="JAAAUY010000017">
    <property type="protein sequence ID" value="KAF9337765.1"/>
    <property type="molecule type" value="Genomic_DNA"/>
</dbReference>
<protein>
    <recommendedName>
        <fullName evidence="3">Glycosyltransferase family 17</fullName>
    </recommendedName>
</protein>
<accession>A0A9P5SX77</accession>
<dbReference type="InterPro" id="IPR006813">
    <property type="entry name" value="Glyco_trans_17"/>
</dbReference>
<reference evidence="1" key="1">
    <citation type="journal article" date="2020" name="Fungal Divers.">
        <title>Resolving the Mortierellaceae phylogeny through synthesis of multi-gene phylogenetics and phylogenomics.</title>
        <authorList>
            <person name="Vandepol N."/>
            <person name="Liber J."/>
            <person name="Desiro A."/>
            <person name="Na H."/>
            <person name="Kennedy M."/>
            <person name="Barry K."/>
            <person name="Grigoriev I.V."/>
            <person name="Miller A.N."/>
            <person name="O'Donnell K."/>
            <person name="Stajich J.E."/>
            <person name="Bonito G."/>
        </authorList>
    </citation>
    <scope>NUCLEOTIDE SEQUENCE</scope>
    <source>
        <strain evidence="1">NVP1</strain>
    </source>
</reference>
<name>A0A9P5SX77_9FUNG</name>
<dbReference type="Pfam" id="PF04724">
    <property type="entry name" value="Glyco_transf_17"/>
    <property type="match status" value="1"/>
</dbReference>
<organism evidence="1 2">
    <name type="scientific">Podila minutissima</name>
    <dbReference type="NCBI Taxonomy" id="64525"/>
    <lineage>
        <taxon>Eukaryota</taxon>
        <taxon>Fungi</taxon>
        <taxon>Fungi incertae sedis</taxon>
        <taxon>Mucoromycota</taxon>
        <taxon>Mortierellomycotina</taxon>
        <taxon>Mortierellomycetes</taxon>
        <taxon>Mortierellales</taxon>
        <taxon>Mortierellaceae</taxon>
        <taxon>Podila</taxon>
    </lineage>
</organism>
<proteinExistence type="predicted"/>
<keyword evidence="2" id="KW-1185">Reference proteome</keyword>
<sequence>MAIRIFRRNVVLCILALFLIAFHRTIQYAYLDLAYLTRPLWDSELAKFKTVITHYYAPGMSMQQRCEAHGWTLPTDPNRVKPRIFDSNLFSVELDMLEIRMKELWDVVDHFIIFESNMTFTGRPKELVFANNRERFAFAESKILYKHFVFPYLEHESAWDREGRTRDGMTALFWELGLTENDRFTSVDLDEVIYPHTLELIKECEGVPDTLHLELKNYLYSLEFPTGDTSWPTTITRWYPGVRYIRAQVSDTILADSGWHCSFCFRYIKDFQFKMAAYSHTERVRYAYMSTPEWIQKTICEGRDLFGMLPEAYTYKELFRRMGQIPKSTSAVGLPRYLQENRAKFKFLLPGGCIREDGPDKF</sequence>
<dbReference type="GO" id="GO:0016020">
    <property type="term" value="C:membrane"/>
    <property type="evidence" value="ECO:0007669"/>
    <property type="project" value="InterPro"/>
</dbReference>
<evidence type="ECO:0000313" key="1">
    <source>
        <dbReference type="EMBL" id="KAF9337765.1"/>
    </source>
</evidence>